<dbReference type="AlphaFoldDB" id="A0A0P1BNU8"/>
<sequence>MALDVPAKAKAAQAEHKALVKELKAVKRNKWAKLRKELNAYKDTQESALDRSLQTQLKELNAKQLYFDQQRNQLCGTEQRLAQQQAAFAQHQAHWEQNLATRTQELNAATSLQQQLSNNFQALDQRARELEASLGSRKIALEDREADYNRVLGAEHLVHQRDHELDKRERQLAKCKRQAAQHCSPPGAESRAEPIKVDMVPDFEIVEVRRGPCAKANIPCVKVEEDLNFKIVESQTAHQHLRSSRQSRTGRQDGGQGEAGIQAAAVGRLSLCREAPPGLSGGEGARV</sequence>
<feature type="region of interest" description="Disordered" evidence="1">
    <location>
        <begin position="237"/>
        <end position="260"/>
    </location>
</feature>
<accession>A0A0P1BNU8</accession>
<organism evidence="2 3">
    <name type="scientific">Ceraceosorus bombacis</name>
    <dbReference type="NCBI Taxonomy" id="401625"/>
    <lineage>
        <taxon>Eukaryota</taxon>
        <taxon>Fungi</taxon>
        <taxon>Dikarya</taxon>
        <taxon>Basidiomycota</taxon>
        <taxon>Ustilaginomycotina</taxon>
        <taxon>Exobasidiomycetes</taxon>
        <taxon>Ceraceosorales</taxon>
        <taxon>Ceraceosoraceae</taxon>
        <taxon>Ceraceosorus</taxon>
    </lineage>
</organism>
<keyword evidence="3" id="KW-1185">Reference proteome</keyword>
<dbReference type="EMBL" id="CCYA01000254">
    <property type="protein sequence ID" value="CEH17425.1"/>
    <property type="molecule type" value="Genomic_DNA"/>
</dbReference>
<name>A0A0P1BNU8_9BASI</name>
<reference evidence="3" key="1">
    <citation type="submission" date="2014-09" db="EMBL/GenBank/DDBJ databases">
        <authorList>
            <person name="Sharma Rahul"/>
            <person name="Thines Marco"/>
        </authorList>
    </citation>
    <scope>NUCLEOTIDE SEQUENCE [LARGE SCALE GENOMIC DNA]</scope>
</reference>
<evidence type="ECO:0000256" key="1">
    <source>
        <dbReference type="SAM" id="MobiDB-lite"/>
    </source>
</evidence>
<dbReference type="Proteomes" id="UP000054845">
    <property type="component" value="Unassembled WGS sequence"/>
</dbReference>
<evidence type="ECO:0000313" key="2">
    <source>
        <dbReference type="EMBL" id="CEH17425.1"/>
    </source>
</evidence>
<evidence type="ECO:0000313" key="3">
    <source>
        <dbReference type="Proteomes" id="UP000054845"/>
    </source>
</evidence>
<dbReference type="OrthoDB" id="10524752at2759"/>
<proteinExistence type="predicted"/>
<protein>
    <submittedName>
        <fullName evidence="2">Uncharacterized protein</fullName>
    </submittedName>
</protein>